<feature type="signal peptide" evidence="2">
    <location>
        <begin position="1"/>
        <end position="23"/>
    </location>
</feature>
<comment type="caution">
    <text evidence="3">The sequence shown here is derived from an EMBL/GenBank/DDBJ whole genome shotgun (WGS) entry which is preliminary data.</text>
</comment>
<protein>
    <recommendedName>
        <fullName evidence="5">DUF4124 domain-containing protein</fullName>
    </recommendedName>
</protein>
<feature type="compositionally biased region" description="Low complexity" evidence="1">
    <location>
        <begin position="118"/>
        <end position="133"/>
    </location>
</feature>
<proteinExistence type="predicted"/>
<accession>A0ABW6IK77</accession>
<sequence length="189" mass="19988">MKLNLWVSLGSISAIAAILSWQAAGRAENVCYMIDATGREINLNQLCQNRNPLTSPPSLEAGNASETTPAANTPSVRGYTIIREVEPAAEAATPDGEETALPDSGLPAEALPADTDPAANNTLEENEAALDAAPSRAGEASPPADDFSTPIERQELPTRRTADENDTLDNNDVPTDMSSDDMNDNRPDL</sequence>
<keyword evidence="4" id="KW-1185">Reference proteome</keyword>
<feature type="compositionally biased region" description="Polar residues" evidence="1">
    <location>
        <begin position="64"/>
        <end position="75"/>
    </location>
</feature>
<evidence type="ECO:0000313" key="4">
    <source>
        <dbReference type="Proteomes" id="UP001600165"/>
    </source>
</evidence>
<feature type="compositionally biased region" description="Basic and acidic residues" evidence="1">
    <location>
        <begin position="152"/>
        <end position="163"/>
    </location>
</feature>
<evidence type="ECO:0008006" key="5">
    <source>
        <dbReference type="Google" id="ProtNLM"/>
    </source>
</evidence>
<dbReference type="EMBL" id="JBHZOL010000119">
    <property type="protein sequence ID" value="MFE4108619.1"/>
    <property type="molecule type" value="Genomic_DNA"/>
</dbReference>
<keyword evidence="2" id="KW-0732">Signal</keyword>
<gene>
    <name evidence="3" type="ORF">ACFVKH_20275</name>
</gene>
<evidence type="ECO:0000256" key="2">
    <source>
        <dbReference type="SAM" id="SignalP"/>
    </source>
</evidence>
<reference evidence="3 4" key="1">
    <citation type="submission" date="2024-10" db="EMBL/GenBank/DDBJ databases">
        <authorList>
            <person name="Ratan Roy A."/>
            <person name="Morales Sandoval P.H."/>
            <person name="De Los Santos Villalobos S."/>
            <person name="Chakraborty S."/>
            <person name="Mukherjee J."/>
        </authorList>
    </citation>
    <scope>NUCLEOTIDE SEQUENCE [LARGE SCALE GENOMIC DNA]</scope>
    <source>
        <strain evidence="3 4">S1</strain>
    </source>
</reference>
<evidence type="ECO:0000256" key="1">
    <source>
        <dbReference type="SAM" id="MobiDB-lite"/>
    </source>
</evidence>
<dbReference type="RefSeq" id="WP_377968244.1">
    <property type="nucleotide sequence ID" value="NZ_JBHZOL010000119.1"/>
</dbReference>
<dbReference type="Proteomes" id="UP001600165">
    <property type="component" value="Unassembled WGS sequence"/>
</dbReference>
<feature type="chain" id="PRO_5046362555" description="DUF4124 domain-containing protein" evidence="2">
    <location>
        <begin position="24"/>
        <end position="189"/>
    </location>
</feature>
<name>A0ABW6IK77_9CYAN</name>
<organism evidence="3 4">
    <name type="scientific">Almyronema epifaneia S1</name>
    <dbReference type="NCBI Taxonomy" id="2991925"/>
    <lineage>
        <taxon>Bacteria</taxon>
        <taxon>Bacillati</taxon>
        <taxon>Cyanobacteriota</taxon>
        <taxon>Cyanophyceae</taxon>
        <taxon>Nodosilineales</taxon>
        <taxon>Nodosilineaceae</taxon>
        <taxon>Almyronema</taxon>
        <taxon>Almyronema epifaneia</taxon>
    </lineage>
</organism>
<feature type="region of interest" description="Disordered" evidence="1">
    <location>
        <begin position="54"/>
        <end position="189"/>
    </location>
</feature>
<evidence type="ECO:0000313" key="3">
    <source>
        <dbReference type="EMBL" id="MFE4108619.1"/>
    </source>
</evidence>